<dbReference type="Proteomes" id="UP000092445">
    <property type="component" value="Unassembled WGS sequence"/>
</dbReference>
<dbReference type="EnsemblMetazoa" id="GPAI026489-RA">
    <property type="protein sequence ID" value="GPAI026489-PA"/>
    <property type="gene ID" value="GPAI026489"/>
</dbReference>
<evidence type="ECO:0000313" key="1">
    <source>
        <dbReference type="EnsemblMetazoa" id="GPAI026489-PA"/>
    </source>
</evidence>
<dbReference type="AlphaFoldDB" id="A0A1A9ZVP9"/>
<reference evidence="2" key="1">
    <citation type="submission" date="2014-03" db="EMBL/GenBank/DDBJ databases">
        <authorList>
            <person name="Aksoy S."/>
            <person name="Warren W."/>
            <person name="Wilson R.K."/>
        </authorList>
    </citation>
    <scope>NUCLEOTIDE SEQUENCE [LARGE SCALE GENOMIC DNA]</scope>
    <source>
        <strain evidence="2">IAEA</strain>
    </source>
</reference>
<organism evidence="1 2">
    <name type="scientific">Glossina pallidipes</name>
    <name type="common">Tsetse fly</name>
    <dbReference type="NCBI Taxonomy" id="7398"/>
    <lineage>
        <taxon>Eukaryota</taxon>
        <taxon>Metazoa</taxon>
        <taxon>Ecdysozoa</taxon>
        <taxon>Arthropoda</taxon>
        <taxon>Hexapoda</taxon>
        <taxon>Insecta</taxon>
        <taxon>Pterygota</taxon>
        <taxon>Neoptera</taxon>
        <taxon>Endopterygota</taxon>
        <taxon>Diptera</taxon>
        <taxon>Brachycera</taxon>
        <taxon>Muscomorpha</taxon>
        <taxon>Hippoboscoidea</taxon>
        <taxon>Glossinidae</taxon>
        <taxon>Glossina</taxon>
    </lineage>
</organism>
<protein>
    <submittedName>
        <fullName evidence="1">Uncharacterized protein</fullName>
    </submittedName>
</protein>
<dbReference type="VEuPathDB" id="VectorBase:GPAI026489"/>
<keyword evidence="2" id="KW-1185">Reference proteome</keyword>
<evidence type="ECO:0000313" key="2">
    <source>
        <dbReference type="Proteomes" id="UP000092445"/>
    </source>
</evidence>
<accession>A0A1A9ZVP9</accession>
<proteinExistence type="predicted"/>
<sequence>MLSKCVCAVEINFLLFLHEPEFATCLLLKKETLIKPSSSKHLKHLSSVVFTIVSQLYCGDDDKSIVLNALNPSGTIVESFIAHHSNEKRPSGDIEIRRVTRRGIWELTIKCSVEVIGIMLIVSLSNNYGTVQTPEQVDHIPERSLPSSLTMHYKFIKLLRAEKLNNTSLGSNGASR</sequence>
<name>A0A1A9ZVP9_GLOPL</name>
<reference evidence="1" key="2">
    <citation type="submission" date="2020-05" db="UniProtKB">
        <authorList>
            <consortium name="EnsemblMetazoa"/>
        </authorList>
    </citation>
    <scope>IDENTIFICATION</scope>
    <source>
        <strain evidence="1">IAEA</strain>
    </source>
</reference>